<sequence>MSLFYRSNFKFTCKHIFISLKIYLILLLTGLSLLLGTIVADAAQLKAGIAKVNITRKDINRLINDSLYARILVLDNKLESLVIISLDTRAMGEKGGVGINFTERLRNKIQNQLKIDGNNVMITATGVSGEKFICTDIEERIFNAVRNAYQNLVPVNIGVGIGKENKITENRRLKLTNGKEWTIRHASPLPPDEEVAGIGPVDPEIGILRLDKKNGNPLAILYNFAVHPYQGVPNNGLTADVPAFSSRVIENNLPAGTMAIFLQGSLGDISTVLYKDVNSPRDAEALGNKLGISVLTSLKSINTSKNSELKGIREVIEIPSRTDISERIASLEKEQEKLLRSLKGTSLNFKTFFPLYITYSIFEEYPSYYSHRYLREKMTDSKDLENLDKENLRNLDKYLRNIYAMEKLTRIQNNLSILMEQQERLATKIGKTIDFEIQCLKIGDMVLVTFPGEPVAQIGLNIKELSPFPNTFVTAYSNGDVGYSPTAEQYKTHALEDTYCIMAPEWQYIYEQKVKKILTNF</sequence>
<evidence type="ECO:0000313" key="2">
    <source>
        <dbReference type="Proteomes" id="UP000266441"/>
    </source>
</evidence>
<dbReference type="EMBL" id="QWET01000001">
    <property type="protein sequence ID" value="RIH67013.1"/>
    <property type="molecule type" value="Genomic_DNA"/>
</dbReference>
<name>A0A399D6P2_9BACT</name>
<gene>
    <name evidence="1" type="ORF">D1164_00845</name>
</gene>
<proteinExistence type="predicted"/>
<protein>
    <submittedName>
        <fullName evidence="1">Uncharacterized protein</fullName>
    </submittedName>
</protein>
<dbReference type="Proteomes" id="UP000266441">
    <property type="component" value="Unassembled WGS sequence"/>
</dbReference>
<comment type="caution">
    <text evidence="1">The sequence shown here is derived from an EMBL/GenBank/DDBJ whole genome shotgun (WGS) entry which is preliminary data.</text>
</comment>
<dbReference type="OrthoDB" id="337762at2"/>
<organism evidence="1 2">
    <name type="scientific">Mariniphaga sediminis</name>
    <dbReference type="NCBI Taxonomy" id="1628158"/>
    <lineage>
        <taxon>Bacteria</taxon>
        <taxon>Pseudomonadati</taxon>
        <taxon>Bacteroidota</taxon>
        <taxon>Bacteroidia</taxon>
        <taxon>Marinilabiliales</taxon>
        <taxon>Prolixibacteraceae</taxon>
        <taxon>Mariniphaga</taxon>
    </lineage>
</organism>
<reference evidence="1 2" key="1">
    <citation type="journal article" date="2015" name="Int. J. Syst. Evol. Microbiol.">
        <title>Mariniphaga sediminis sp. nov., isolated from coastal sediment.</title>
        <authorList>
            <person name="Wang F.Q."/>
            <person name="Shen Q.Y."/>
            <person name="Chen G.J."/>
            <person name="Du Z.J."/>
        </authorList>
    </citation>
    <scope>NUCLEOTIDE SEQUENCE [LARGE SCALE GENOMIC DNA]</scope>
    <source>
        <strain evidence="1 2">SY21</strain>
    </source>
</reference>
<keyword evidence="2" id="KW-1185">Reference proteome</keyword>
<evidence type="ECO:0000313" key="1">
    <source>
        <dbReference type="EMBL" id="RIH67013.1"/>
    </source>
</evidence>
<accession>A0A399D6P2</accession>
<dbReference type="AlphaFoldDB" id="A0A399D6P2"/>